<dbReference type="InterPro" id="IPR004242">
    <property type="entry name" value="Transposase_21"/>
</dbReference>
<name>A0ABD3DS32_9LAMI</name>
<dbReference type="EMBL" id="JAVIJP010000016">
    <property type="protein sequence ID" value="KAL3643645.1"/>
    <property type="molecule type" value="Genomic_DNA"/>
</dbReference>
<feature type="compositionally biased region" description="Basic and acidic residues" evidence="1">
    <location>
        <begin position="39"/>
        <end position="49"/>
    </location>
</feature>
<dbReference type="InterPro" id="IPR025452">
    <property type="entry name" value="DUF4218"/>
</dbReference>
<reference evidence="4" key="1">
    <citation type="journal article" date="2024" name="IScience">
        <title>Strigolactones Initiate the Formation of Haustorium-like Structures in Castilleja.</title>
        <authorList>
            <person name="Buerger M."/>
            <person name="Peterson D."/>
            <person name="Chory J."/>
        </authorList>
    </citation>
    <scope>NUCLEOTIDE SEQUENCE [LARGE SCALE GENOMIC DNA]</scope>
</reference>
<evidence type="ECO:0000313" key="3">
    <source>
        <dbReference type="EMBL" id="KAL3643645.1"/>
    </source>
</evidence>
<keyword evidence="4" id="KW-1185">Reference proteome</keyword>
<protein>
    <recommendedName>
        <fullName evidence="2">DUF4218 domain-containing protein</fullName>
    </recommendedName>
</protein>
<dbReference type="PANTHER" id="PTHR10775">
    <property type="entry name" value="OS08G0208400 PROTEIN"/>
    <property type="match status" value="1"/>
</dbReference>
<feature type="domain" description="DUF4218" evidence="2">
    <location>
        <begin position="250"/>
        <end position="313"/>
    </location>
</feature>
<dbReference type="Pfam" id="PF02992">
    <property type="entry name" value="Transposase_21"/>
    <property type="match status" value="1"/>
</dbReference>
<sequence>MACPSCNEETYSVRLRNKISYMGHRRNLPINHPWRKDKKNFNRQREDSAPPKSLTGDDVLLQLNKLQTRVSGKHDSNKKRKRGVEELNWTKRNILFELPYWSKLKLRHNLDVMHIEKNICESILGTLMNVEGKTKDTAKARLDFEDKKIRKELHLINKGNGKYAMPPASYVMTTKERRDFCDFIRSVKFPDGYASNIARCVTSNDQKLSGMKSHDCHVILQRILPVGIRGSVTKEVREILTELGHFFQNLCCKKLNKTELEKMKEDICLILCKLEKIYPPAFFDVMVHLSIHLLDEAILGGPVQFRWMYPIER</sequence>
<gene>
    <name evidence="3" type="ORF">CASFOL_014460</name>
</gene>
<dbReference type="Proteomes" id="UP001632038">
    <property type="component" value="Unassembled WGS sequence"/>
</dbReference>
<evidence type="ECO:0000256" key="1">
    <source>
        <dbReference type="SAM" id="MobiDB-lite"/>
    </source>
</evidence>
<proteinExistence type="predicted"/>
<dbReference type="Pfam" id="PF13960">
    <property type="entry name" value="DUF4218"/>
    <property type="match status" value="1"/>
</dbReference>
<feature type="region of interest" description="Disordered" evidence="1">
    <location>
        <begin position="27"/>
        <end position="54"/>
    </location>
</feature>
<accession>A0ABD3DS32</accession>
<feature type="compositionally biased region" description="Basic residues" evidence="1">
    <location>
        <begin position="27"/>
        <end position="38"/>
    </location>
</feature>
<organism evidence="3 4">
    <name type="scientific">Castilleja foliolosa</name>
    <dbReference type="NCBI Taxonomy" id="1961234"/>
    <lineage>
        <taxon>Eukaryota</taxon>
        <taxon>Viridiplantae</taxon>
        <taxon>Streptophyta</taxon>
        <taxon>Embryophyta</taxon>
        <taxon>Tracheophyta</taxon>
        <taxon>Spermatophyta</taxon>
        <taxon>Magnoliopsida</taxon>
        <taxon>eudicotyledons</taxon>
        <taxon>Gunneridae</taxon>
        <taxon>Pentapetalae</taxon>
        <taxon>asterids</taxon>
        <taxon>lamiids</taxon>
        <taxon>Lamiales</taxon>
        <taxon>Orobanchaceae</taxon>
        <taxon>Pedicularideae</taxon>
        <taxon>Castillejinae</taxon>
        <taxon>Castilleja</taxon>
    </lineage>
</organism>
<dbReference type="PANTHER" id="PTHR10775:SF185">
    <property type="entry name" value="OS08G0208400 PROTEIN"/>
    <property type="match status" value="1"/>
</dbReference>
<evidence type="ECO:0000259" key="2">
    <source>
        <dbReference type="Pfam" id="PF13960"/>
    </source>
</evidence>
<comment type="caution">
    <text evidence="3">The sequence shown here is derived from an EMBL/GenBank/DDBJ whole genome shotgun (WGS) entry which is preliminary data.</text>
</comment>
<evidence type="ECO:0000313" key="4">
    <source>
        <dbReference type="Proteomes" id="UP001632038"/>
    </source>
</evidence>
<dbReference type="AlphaFoldDB" id="A0ABD3DS32"/>